<evidence type="ECO:0000313" key="3">
    <source>
        <dbReference type="Proteomes" id="UP000292886"/>
    </source>
</evidence>
<dbReference type="InterPro" id="IPR018958">
    <property type="entry name" value="Knr4/Smi1-like_dom"/>
</dbReference>
<dbReference type="Pfam" id="PF14568">
    <property type="entry name" value="SUKH_6"/>
    <property type="match status" value="1"/>
</dbReference>
<protein>
    <submittedName>
        <fullName evidence="2">SMI1/KNR4 family protein</fullName>
    </submittedName>
</protein>
<feature type="domain" description="Knr4/Smi1-like" evidence="1">
    <location>
        <begin position="24"/>
        <end position="150"/>
    </location>
</feature>
<evidence type="ECO:0000259" key="1">
    <source>
        <dbReference type="SMART" id="SM00860"/>
    </source>
</evidence>
<keyword evidence="3" id="KW-1185">Reference proteome</keyword>
<sequence>MGTEKYREAQKLIREEGIVFEYFPVSDAKTVIDAAENVLKQKFPEDYHLFLYDYGTAEIGAEEIYGIIDTDFLNSGVPDAVWITLKERSDSSMRKDLVIIYANGMGDYYALDFGNQLNGEPKVVLYSPGYSEEEQQYTIIADSFGDFFYNLVVAETEE</sequence>
<dbReference type="Gene3D" id="3.40.1580.10">
    <property type="entry name" value="SMI1/KNR4-like"/>
    <property type="match status" value="1"/>
</dbReference>
<dbReference type="Proteomes" id="UP000292886">
    <property type="component" value="Chromosome"/>
</dbReference>
<gene>
    <name evidence="2" type="ORF">EQG49_04200</name>
</gene>
<reference evidence="3" key="1">
    <citation type="submission" date="2019-03" db="EMBL/GenBank/DDBJ databases">
        <title>Weissella sp. 26KH-42 Genome sequencing.</title>
        <authorList>
            <person name="Heo J."/>
            <person name="Kim S.-J."/>
            <person name="Kim J.-S."/>
            <person name="Hong S.-B."/>
            <person name="Kwon S.-W."/>
        </authorList>
    </citation>
    <scope>NUCLEOTIDE SEQUENCE [LARGE SCALE GENOMIC DNA]</scope>
    <source>
        <strain evidence="3">26KH-42</strain>
    </source>
</reference>
<dbReference type="AlphaFoldDB" id="A0A4P6YSM7"/>
<proteinExistence type="predicted"/>
<name>A0A4P6YSM7_9LACO</name>
<dbReference type="RefSeq" id="WP_133362798.1">
    <property type="nucleotide sequence ID" value="NZ_CP037940.1"/>
</dbReference>
<organism evidence="2 3">
    <name type="scientific">Periweissella cryptocerci</name>
    <dbReference type="NCBI Taxonomy" id="2506420"/>
    <lineage>
        <taxon>Bacteria</taxon>
        <taxon>Bacillati</taxon>
        <taxon>Bacillota</taxon>
        <taxon>Bacilli</taxon>
        <taxon>Lactobacillales</taxon>
        <taxon>Lactobacillaceae</taxon>
        <taxon>Periweissella</taxon>
    </lineage>
</organism>
<dbReference type="InterPro" id="IPR037883">
    <property type="entry name" value="Knr4/Smi1-like_sf"/>
</dbReference>
<dbReference type="OrthoDB" id="1944463at2"/>
<dbReference type="SUPFAM" id="SSF160631">
    <property type="entry name" value="SMI1/KNR4-like"/>
    <property type="match status" value="1"/>
</dbReference>
<accession>A0A4P6YSM7</accession>
<dbReference type="SMART" id="SM00860">
    <property type="entry name" value="SMI1_KNR4"/>
    <property type="match status" value="1"/>
</dbReference>
<dbReference type="EMBL" id="CP037940">
    <property type="protein sequence ID" value="QBO35719.1"/>
    <property type="molecule type" value="Genomic_DNA"/>
</dbReference>
<evidence type="ECO:0000313" key="2">
    <source>
        <dbReference type="EMBL" id="QBO35719.1"/>
    </source>
</evidence>
<dbReference type="KEGG" id="wei:EQG49_04200"/>